<dbReference type="GO" id="GO:0046872">
    <property type="term" value="F:metal ion binding"/>
    <property type="evidence" value="ECO:0007669"/>
    <property type="project" value="UniProtKB-KW"/>
</dbReference>
<evidence type="ECO:0000313" key="7">
    <source>
        <dbReference type="EMBL" id="NER12681.1"/>
    </source>
</evidence>
<keyword evidence="5" id="KW-0732">Signal</keyword>
<keyword evidence="1 4" id="KW-0349">Heme</keyword>
<evidence type="ECO:0000256" key="1">
    <source>
        <dbReference type="ARBA" id="ARBA00022617"/>
    </source>
</evidence>
<keyword evidence="8" id="KW-1185">Reference proteome</keyword>
<organism evidence="7 8">
    <name type="scientific">Leptobacterium flavescens</name>
    <dbReference type="NCBI Taxonomy" id="472055"/>
    <lineage>
        <taxon>Bacteria</taxon>
        <taxon>Pseudomonadati</taxon>
        <taxon>Bacteroidota</taxon>
        <taxon>Flavobacteriia</taxon>
        <taxon>Flavobacteriales</taxon>
        <taxon>Flavobacteriaceae</taxon>
        <taxon>Leptobacterium</taxon>
    </lineage>
</organism>
<evidence type="ECO:0000259" key="6">
    <source>
        <dbReference type="PROSITE" id="PS51007"/>
    </source>
</evidence>
<dbReference type="PROSITE" id="PS51007">
    <property type="entry name" value="CYTC"/>
    <property type="match status" value="1"/>
</dbReference>
<sequence>MKSYINIGIILGAALLMTSCFNSSKPNYQYFPNMYEAVGYETYAETDAFANGMEAQVPPANTIKRGWIPYAYENSIEGKAAAYAELISPLDSLSSDDNLAVGKELYDIYCAVCHGTKGDGKGILTEREKILGVPSYKDRDLTEGSIYHVIYYGINSMGSYAAQLNEKERWQVTEYVEKLRADLLK</sequence>
<dbReference type="InterPro" id="IPR009056">
    <property type="entry name" value="Cyt_c-like_dom"/>
</dbReference>
<gene>
    <name evidence="7" type="ORF">GWK08_04455</name>
</gene>
<dbReference type="RefSeq" id="WP_163605694.1">
    <property type="nucleotide sequence ID" value="NZ_JAABOO010000001.1"/>
</dbReference>
<name>A0A6P0UH88_9FLAO</name>
<keyword evidence="2 4" id="KW-0479">Metal-binding</keyword>
<keyword evidence="3 4" id="KW-0408">Iron</keyword>
<dbReference type="GO" id="GO:0020037">
    <property type="term" value="F:heme binding"/>
    <property type="evidence" value="ECO:0007669"/>
    <property type="project" value="InterPro"/>
</dbReference>
<dbReference type="InterPro" id="IPR036909">
    <property type="entry name" value="Cyt_c-like_dom_sf"/>
</dbReference>
<dbReference type="AlphaFoldDB" id="A0A6P0UH88"/>
<dbReference type="PROSITE" id="PS51257">
    <property type="entry name" value="PROKAR_LIPOPROTEIN"/>
    <property type="match status" value="1"/>
</dbReference>
<evidence type="ECO:0000256" key="2">
    <source>
        <dbReference type="ARBA" id="ARBA00022723"/>
    </source>
</evidence>
<dbReference type="Pfam" id="PF13442">
    <property type="entry name" value="Cytochrome_CBB3"/>
    <property type="match status" value="1"/>
</dbReference>
<feature type="domain" description="Cytochrome c" evidence="6">
    <location>
        <begin position="97"/>
        <end position="180"/>
    </location>
</feature>
<evidence type="ECO:0000313" key="8">
    <source>
        <dbReference type="Proteomes" id="UP000468581"/>
    </source>
</evidence>
<evidence type="ECO:0000256" key="5">
    <source>
        <dbReference type="SAM" id="SignalP"/>
    </source>
</evidence>
<accession>A0A6P0UH88</accession>
<protein>
    <submittedName>
        <fullName evidence="7">C-type cytochrome</fullName>
    </submittedName>
</protein>
<evidence type="ECO:0000256" key="3">
    <source>
        <dbReference type="ARBA" id="ARBA00023004"/>
    </source>
</evidence>
<dbReference type="SUPFAM" id="SSF46626">
    <property type="entry name" value="Cytochrome c"/>
    <property type="match status" value="1"/>
</dbReference>
<proteinExistence type="predicted"/>
<feature type="chain" id="PRO_5026813902" evidence="5">
    <location>
        <begin position="25"/>
        <end position="185"/>
    </location>
</feature>
<dbReference type="EMBL" id="JAABOO010000001">
    <property type="protein sequence ID" value="NER12681.1"/>
    <property type="molecule type" value="Genomic_DNA"/>
</dbReference>
<dbReference type="PANTHER" id="PTHR40394:SF2">
    <property type="entry name" value="QUINOL:CYTOCHROME C OXIDOREDUCTASE MEMBRANE PROTEIN"/>
    <property type="match status" value="1"/>
</dbReference>
<comment type="caution">
    <text evidence="7">The sequence shown here is derived from an EMBL/GenBank/DDBJ whole genome shotgun (WGS) entry which is preliminary data.</text>
</comment>
<evidence type="ECO:0000256" key="4">
    <source>
        <dbReference type="PROSITE-ProRule" id="PRU00433"/>
    </source>
</evidence>
<reference evidence="7 8" key="1">
    <citation type="submission" date="2020-01" db="EMBL/GenBank/DDBJ databases">
        <title>Leptobacterium flavescens.</title>
        <authorList>
            <person name="Wang G."/>
        </authorList>
    </citation>
    <scope>NUCLEOTIDE SEQUENCE [LARGE SCALE GENOMIC DNA]</scope>
    <source>
        <strain evidence="7 8">KCTC 22160</strain>
    </source>
</reference>
<dbReference type="Proteomes" id="UP000468581">
    <property type="component" value="Unassembled WGS sequence"/>
</dbReference>
<dbReference type="GO" id="GO:0009055">
    <property type="term" value="F:electron transfer activity"/>
    <property type="evidence" value="ECO:0007669"/>
    <property type="project" value="InterPro"/>
</dbReference>
<feature type="signal peptide" evidence="5">
    <location>
        <begin position="1"/>
        <end position="24"/>
    </location>
</feature>
<dbReference type="Gene3D" id="1.10.760.10">
    <property type="entry name" value="Cytochrome c-like domain"/>
    <property type="match status" value="1"/>
</dbReference>
<dbReference type="PANTHER" id="PTHR40394">
    <property type="entry name" value="LIPOPROTEIN-RELATED"/>
    <property type="match status" value="1"/>
</dbReference>